<dbReference type="AlphaFoldDB" id="W4MCU2"/>
<gene>
    <name evidence="2" type="ORF">ETSY2_07020</name>
</gene>
<evidence type="ECO:0008006" key="4">
    <source>
        <dbReference type="Google" id="ProtNLM"/>
    </source>
</evidence>
<evidence type="ECO:0000313" key="2">
    <source>
        <dbReference type="EMBL" id="ETX08159.1"/>
    </source>
</evidence>
<dbReference type="PATRIC" id="fig|1429439.4.peg.1206"/>
<comment type="caution">
    <text evidence="2">The sequence shown here is derived from an EMBL/GenBank/DDBJ whole genome shotgun (WGS) entry which is preliminary data.</text>
</comment>
<reference evidence="2 3" key="1">
    <citation type="journal article" date="2014" name="Nature">
        <title>An environmental bacterial taxon with a large and distinct metabolic repertoire.</title>
        <authorList>
            <person name="Wilson M.C."/>
            <person name="Mori T."/>
            <person name="Ruckert C."/>
            <person name="Uria A.R."/>
            <person name="Helf M.J."/>
            <person name="Takada K."/>
            <person name="Gernert C."/>
            <person name="Steffens U.A."/>
            <person name="Heycke N."/>
            <person name="Schmitt S."/>
            <person name="Rinke C."/>
            <person name="Helfrich E.J."/>
            <person name="Brachmann A.O."/>
            <person name="Gurgui C."/>
            <person name="Wakimoto T."/>
            <person name="Kracht M."/>
            <person name="Crusemann M."/>
            <person name="Hentschel U."/>
            <person name="Abe I."/>
            <person name="Matsunaga S."/>
            <person name="Kalinowski J."/>
            <person name="Takeyama H."/>
            <person name="Piel J."/>
        </authorList>
    </citation>
    <scope>NUCLEOTIDE SEQUENCE [LARGE SCALE GENOMIC DNA]</scope>
    <source>
        <strain evidence="3">TSY2</strain>
    </source>
</reference>
<keyword evidence="1" id="KW-1133">Transmembrane helix</keyword>
<name>W4MCU2_9BACT</name>
<dbReference type="HOGENOM" id="CLU_682747_0_0_7"/>
<evidence type="ECO:0000256" key="1">
    <source>
        <dbReference type="SAM" id="Phobius"/>
    </source>
</evidence>
<dbReference type="EMBL" id="AZHX01000285">
    <property type="protein sequence ID" value="ETX08159.1"/>
    <property type="molecule type" value="Genomic_DNA"/>
</dbReference>
<accession>W4MCU2</accession>
<evidence type="ECO:0000313" key="3">
    <source>
        <dbReference type="Proteomes" id="UP000019140"/>
    </source>
</evidence>
<keyword evidence="1" id="KW-0812">Transmembrane</keyword>
<proteinExistence type="predicted"/>
<keyword evidence="3" id="KW-1185">Reference proteome</keyword>
<keyword evidence="1" id="KW-0472">Membrane</keyword>
<protein>
    <recommendedName>
        <fullName evidence="4">Carboxypeptidase regulatory-like domain-containing protein</fullName>
    </recommendedName>
</protein>
<organism evidence="2 3">
    <name type="scientific">Candidatus Entotheonella gemina</name>
    <dbReference type="NCBI Taxonomy" id="1429439"/>
    <lineage>
        <taxon>Bacteria</taxon>
        <taxon>Pseudomonadati</taxon>
        <taxon>Nitrospinota/Tectimicrobiota group</taxon>
        <taxon>Candidatus Tectimicrobiota</taxon>
        <taxon>Candidatus Entotheonellia</taxon>
        <taxon>Candidatus Entotheonellales</taxon>
        <taxon>Candidatus Entotheonellaceae</taxon>
        <taxon>Candidatus Entotheonella</taxon>
    </lineage>
</organism>
<sequence>MPHMLLALLCLFFIAPDVVRSATSGRIEGVVHQEGKAIANHRIMLIRFGPGQEVNRTPGETDAEGGFAFEGLETGDDFTYFVGIRYEGKLFRSESLQLSDNETKQDVVIKVGSAGTPALVPGAQLAQINIPHHIIVIVLREGRLDVREIVNIQNSGSVPYQGEAQRKYVLHLPLPKGYDNLRDIQGIAPEHIRSDPFGLYLTQPLAPGTHRLVYTYALPMDDRVRTLLLRRSLPTRMIDVFTDAKSLVATSDFQFLGEVPIQSHTFLHFRGTNPEPGARNWVQITLSGTSTSSALQVVSYALIVAIALMGLAIPLYNQWRHRAGLNTDPAPGTEQIQAWQSERSQLLLAIAQLDNAQAAGALDDIVYRQRRQSCKQQLRRVAEELHRANQPLDTPSLVQELR</sequence>
<dbReference type="Proteomes" id="UP000019140">
    <property type="component" value="Unassembled WGS sequence"/>
</dbReference>
<feature type="transmembrane region" description="Helical" evidence="1">
    <location>
        <begin position="297"/>
        <end position="316"/>
    </location>
</feature>